<sequence length="379" mass="41827">MGGLTMLFNRPRAERVMEREGLDALLLADPRTFIYATDFPVPSTFSFLDRPFLALVFGDRDHTAAVVPSWDFEDMKRRSWVPEILGYTEFATDMDGDLLPSWKAALDRLLPASARVGFEERYLPAWILSAIGELRPNLRLVPAQAAIRDIRSVKTPDEIARIRVATTAMEEAVGDMFAATRDGVTETRLGRVYAAGVAARGCENIANFVLGFGPGGAVSHAVPGERKLRAGDAIRFDLGARYQGYHADTAVTRMWKSMSTEQENLYLGCLDSQRAAAELLRAGRPVRELYDAAIRVARKRIPTFRMEHVGHGLGVEHHESPPLIGGGEAVLEADMVINVETLFLDPEHGGFAIEDTYLVTETGAQQITGFDRQPVLEPV</sequence>
<dbReference type="AlphaFoldDB" id="A0A1L3SSD5"/>
<evidence type="ECO:0000313" key="4">
    <source>
        <dbReference type="Proteomes" id="UP000182840"/>
    </source>
</evidence>
<reference evidence="4" key="1">
    <citation type="submission" date="2016-11" db="EMBL/GenBank/DDBJ databases">
        <title>Mesorhizobium oceanicum sp. nov., isolated from deep seawater in South China Sea.</title>
        <authorList>
            <person name="Fu G.-Y."/>
        </authorList>
    </citation>
    <scope>NUCLEOTIDE SEQUENCE [LARGE SCALE GENOMIC DNA]</scope>
    <source>
        <strain evidence="4">B7</strain>
    </source>
</reference>
<evidence type="ECO:0000313" key="3">
    <source>
        <dbReference type="EMBL" id="APH72316.1"/>
    </source>
</evidence>
<dbReference type="Proteomes" id="UP000182840">
    <property type="component" value="Chromosome"/>
</dbReference>
<keyword evidence="4" id="KW-1185">Reference proteome</keyword>
<evidence type="ECO:0000259" key="2">
    <source>
        <dbReference type="Pfam" id="PF01321"/>
    </source>
</evidence>
<dbReference type="SUPFAM" id="SSF53092">
    <property type="entry name" value="Creatinase/prolidase N-terminal domain"/>
    <property type="match status" value="1"/>
</dbReference>
<dbReference type="Pfam" id="PF00557">
    <property type="entry name" value="Peptidase_M24"/>
    <property type="match status" value="1"/>
</dbReference>
<dbReference type="InterPro" id="IPR000587">
    <property type="entry name" value="Creatinase_N"/>
</dbReference>
<dbReference type="Pfam" id="PF01321">
    <property type="entry name" value="Creatinase_N"/>
    <property type="match status" value="1"/>
</dbReference>
<dbReference type="STRING" id="1670800.BSQ44_13820"/>
<dbReference type="InterPro" id="IPR029149">
    <property type="entry name" value="Creatin/AminoP/Spt16_N"/>
</dbReference>
<dbReference type="Gene3D" id="3.40.350.10">
    <property type="entry name" value="Creatinase/prolidase N-terminal domain"/>
    <property type="match status" value="1"/>
</dbReference>
<dbReference type="EMBL" id="CP018171">
    <property type="protein sequence ID" value="APH72316.1"/>
    <property type="molecule type" value="Genomic_DNA"/>
</dbReference>
<accession>A0A1L3SSD5</accession>
<feature type="domain" description="Creatinase N-terminal" evidence="2">
    <location>
        <begin position="12"/>
        <end position="153"/>
    </location>
</feature>
<dbReference type="KEGG" id="meso:BSQ44_13820"/>
<gene>
    <name evidence="3" type="ORF">BSQ44_13820</name>
</gene>
<dbReference type="Gene3D" id="3.90.230.10">
    <property type="entry name" value="Creatinase/methionine aminopeptidase superfamily"/>
    <property type="match status" value="1"/>
</dbReference>
<dbReference type="CDD" id="cd01066">
    <property type="entry name" value="APP_MetAP"/>
    <property type="match status" value="1"/>
</dbReference>
<dbReference type="InterPro" id="IPR000994">
    <property type="entry name" value="Pept_M24"/>
</dbReference>
<protein>
    <recommendedName>
        <fullName evidence="5">Peptidase M24</fullName>
    </recommendedName>
</protein>
<dbReference type="SUPFAM" id="SSF55920">
    <property type="entry name" value="Creatinase/aminopeptidase"/>
    <property type="match status" value="1"/>
</dbReference>
<dbReference type="PANTHER" id="PTHR46112">
    <property type="entry name" value="AMINOPEPTIDASE"/>
    <property type="match status" value="1"/>
</dbReference>
<dbReference type="PANTHER" id="PTHR46112:SF2">
    <property type="entry name" value="XAA-PRO AMINOPEPTIDASE P-RELATED"/>
    <property type="match status" value="1"/>
</dbReference>
<evidence type="ECO:0000259" key="1">
    <source>
        <dbReference type="Pfam" id="PF00557"/>
    </source>
</evidence>
<organism evidence="3 4">
    <name type="scientific">Aquibium oceanicum</name>
    <dbReference type="NCBI Taxonomy" id="1670800"/>
    <lineage>
        <taxon>Bacteria</taxon>
        <taxon>Pseudomonadati</taxon>
        <taxon>Pseudomonadota</taxon>
        <taxon>Alphaproteobacteria</taxon>
        <taxon>Hyphomicrobiales</taxon>
        <taxon>Phyllobacteriaceae</taxon>
        <taxon>Aquibium</taxon>
    </lineage>
</organism>
<dbReference type="InterPro" id="IPR050659">
    <property type="entry name" value="Peptidase_M24B"/>
</dbReference>
<dbReference type="InterPro" id="IPR036005">
    <property type="entry name" value="Creatinase/aminopeptidase-like"/>
</dbReference>
<name>A0A1L3SSD5_9HYPH</name>
<evidence type="ECO:0008006" key="5">
    <source>
        <dbReference type="Google" id="ProtNLM"/>
    </source>
</evidence>
<proteinExistence type="predicted"/>
<feature type="domain" description="Peptidase M24" evidence="1">
    <location>
        <begin position="161"/>
        <end position="361"/>
    </location>
</feature>